<dbReference type="PANTHER" id="PTHR43531">
    <property type="entry name" value="PROTEIN ICFG"/>
    <property type="match status" value="1"/>
</dbReference>
<evidence type="ECO:0000256" key="1">
    <source>
        <dbReference type="ARBA" id="ARBA00022500"/>
    </source>
</evidence>
<dbReference type="EMBL" id="MKCS01000001">
    <property type="protein sequence ID" value="OHX14485.1"/>
    <property type="molecule type" value="Genomic_DNA"/>
</dbReference>
<sequence length="605" mass="65916">MLIAPLVLALFFVAIGYAWSQRQLLQALNRDQVLTENIGMVGELIQSLQSERGLSYGYLNRHQPPPPQLEQARAGASEVLQRLRKQPQTEMSDGLRHYLETSLPRPDQLERLRRDIDSRHISPDPAFARYSDMIEQLSGIITLFNAQSQDVQALILQWSAVNCQKEYTGRTRGLITGVLTVGSFSITNFRQVSGVVSQEELCRTQYRQYGGDDSLLRNAMERTRRFESARDAVLARGAGAMQSETPDEWFGAASQRVTALYQVQQVLLQQVRQRVEGQAHSARLHGYLVLLGLLLLLLPIALAVLIGRNIIHTLGAEPDEVAQGMRELSAGRLDFFLPLAAGDRDSLASHIRQMGDRLSGVIMQVKQDADAVANASIELNSASQGLSQGAARASADVEGTSCAVDDISRCMVDMAGDANHAGSMADTATGQASEGNQVVQQTIAAMHEIARRTDIIDDIAYQTNLLALNAAIEAARAGEHGKGFAVVADEVRKLAMRSQAAAKEIGQVAIRSVDLAESAGQQLSDIVESSRRTLELVRGISQEATTQAHRVGGINEAMQRVNQLSQGNAAASEQLSAAAQEVAMRADSLRRQMQYFQQGPDGRQA</sequence>
<keyword evidence="1" id="KW-0145">Chemotaxis</keyword>
<evidence type="ECO:0000259" key="5">
    <source>
        <dbReference type="PROSITE" id="PS50111"/>
    </source>
</evidence>
<dbReference type="GO" id="GO:0006935">
    <property type="term" value="P:chemotaxis"/>
    <property type="evidence" value="ECO:0007669"/>
    <property type="project" value="UniProtKB-KW"/>
</dbReference>
<dbReference type="InterPro" id="IPR004089">
    <property type="entry name" value="MCPsignal_dom"/>
</dbReference>
<dbReference type="InterPro" id="IPR051310">
    <property type="entry name" value="MCP_chemotaxis"/>
</dbReference>
<dbReference type="GO" id="GO:0007165">
    <property type="term" value="P:signal transduction"/>
    <property type="evidence" value="ECO:0007669"/>
    <property type="project" value="UniProtKB-KW"/>
</dbReference>
<comment type="similarity">
    <text evidence="2">Belongs to the methyl-accepting chemotaxis (MCP) protein family.</text>
</comment>
<dbReference type="SMART" id="SM00283">
    <property type="entry name" value="MA"/>
    <property type="match status" value="1"/>
</dbReference>
<evidence type="ECO:0000256" key="4">
    <source>
        <dbReference type="SAM" id="Phobius"/>
    </source>
</evidence>
<feature type="domain" description="Methyl-accepting transducer" evidence="5">
    <location>
        <begin position="368"/>
        <end position="583"/>
    </location>
</feature>
<evidence type="ECO:0000313" key="6">
    <source>
        <dbReference type="EMBL" id="OHX14485.1"/>
    </source>
</evidence>
<reference evidence="6 7" key="1">
    <citation type="submission" date="2016-09" db="EMBL/GenBank/DDBJ databases">
        <title>Chromobacterium muskegensis sp. nov., an insecticidal bacterium isolated from Sphagnum bogs.</title>
        <authorList>
            <person name="Sparks M.E."/>
            <person name="Blackburn M.B."/>
            <person name="Gundersen-Rindal D.E."/>
            <person name="Mitchell A."/>
            <person name="Farrar R."/>
            <person name="Kuhar D."/>
        </authorList>
    </citation>
    <scope>NUCLEOTIDE SEQUENCE [LARGE SCALE GENOMIC DNA]</scope>
    <source>
        <strain evidence="6 7">37-2</strain>
    </source>
</reference>
<organism evidence="6 7">
    <name type="scientific">Chromobacterium sphagni</name>
    <dbReference type="NCBI Taxonomy" id="1903179"/>
    <lineage>
        <taxon>Bacteria</taxon>
        <taxon>Pseudomonadati</taxon>
        <taxon>Pseudomonadota</taxon>
        <taxon>Betaproteobacteria</taxon>
        <taxon>Neisseriales</taxon>
        <taxon>Chromobacteriaceae</taxon>
        <taxon>Chromobacterium</taxon>
    </lineage>
</organism>
<dbReference type="SUPFAM" id="SSF58104">
    <property type="entry name" value="Methyl-accepting chemotaxis protein (MCP) signaling domain"/>
    <property type="match status" value="1"/>
</dbReference>
<evidence type="ECO:0000313" key="7">
    <source>
        <dbReference type="Proteomes" id="UP000180088"/>
    </source>
</evidence>
<dbReference type="GO" id="GO:0005886">
    <property type="term" value="C:plasma membrane"/>
    <property type="evidence" value="ECO:0007669"/>
    <property type="project" value="TreeGrafter"/>
</dbReference>
<name>A0A1S1X4X4_9NEIS</name>
<gene>
    <name evidence="6" type="ORF">BI347_13955</name>
</gene>
<dbReference type="Proteomes" id="UP000180088">
    <property type="component" value="Unassembled WGS sequence"/>
</dbReference>
<dbReference type="PANTHER" id="PTHR43531:SF11">
    <property type="entry name" value="METHYL-ACCEPTING CHEMOTAXIS PROTEIN 3"/>
    <property type="match status" value="1"/>
</dbReference>
<keyword evidence="4" id="KW-0472">Membrane</keyword>
<dbReference type="GO" id="GO:0004888">
    <property type="term" value="F:transmembrane signaling receptor activity"/>
    <property type="evidence" value="ECO:0007669"/>
    <property type="project" value="TreeGrafter"/>
</dbReference>
<evidence type="ECO:0000256" key="3">
    <source>
        <dbReference type="PROSITE-ProRule" id="PRU00284"/>
    </source>
</evidence>
<keyword evidence="3" id="KW-0807">Transducer</keyword>
<dbReference type="AlphaFoldDB" id="A0A1S1X4X4"/>
<feature type="transmembrane region" description="Helical" evidence="4">
    <location>
        <begin position="284"/>
        <end position="306"/>
    </location>
</feature>
<accession>A0A1S1X4X4</accession>
<dbReference type="Gene3D" id="1.10.287.950">
    <property type="entry name" value="Methyl-accepting chemotaxis protein"/>
    <property type="match status" value="1"/>
</dbReference>
<evidence type="ECO:0000256" key="2">
    <source>
        <dbReference type="ARBA" id="ARBA00029447"/>
    </source>
</evidence>
<protein>
    <recommendedName>
        <fullName evidence="5">Methyl-accepting transducer domain-containing protein</fullName>
    </recommendedName>
</protein>
<dbReference type="InterPro" id="IPR013587">
    <property type="entry name" value="Nitrate/nitrite_sensing"/>
</dbReference>
<dbReference type="Pfam" id="PF08376">
    <property type="entry name" value="NIT"/>
    <property type="match status" value="1"/>
</dbReference>
<dbReference type="PROSITE" id="PS50111">
    <property type="entry name" value="CHEMOTAXIS_TRANSDUC_2"/>
    <property type="match status" value="1"/>
</dbReference>
<proteinExistence type="inferred from homology"/>
<comment type="caution">
    <text evidence="6">The sequence shown here is derived from an EMBL/GenBank/DDBJ whole genome shotgun (WGS) entry which is preliminary data.</text>
</comment>
<dbReference type="STRING" id="1903179.BI347_13955"/>
<keyword evidence="4" id="KW-1133">Transmembrane helix</keyword>
<dbReference type="Pfam" id="PF00015">
    <property type="entry name" value="MCPsignal"/>
    <property type="match status" value="1"/>
</dbReference>
<keyword evidence="4" id="KW-0812">Transmembrane</keyword>